<sequence length="74" mass="8104">MSHHTYRVTEIVGTSHEGVDQAIRNGIARAGQTLRGLDWFEVTQVRGNIANGEIEHFQVGLKVGFRLEDAEGAG</sequence>
<dbReference type="SUPFAM" id="SSF89807">
    <property type="entry name" value="Dodecin-like"/>
    <property type="match status" value="1"/>
</dbReference>
<dbReference type="PANTHER" id="PTHR39324:SF1">
    <property type="entry name" value="CALCIUM DODECIN"/>
    <property type="match status" value="1"/>
</dbReference>
<dbReference type="STRING" id="1196353.SAMN05444921_12919"/>
<gene>
    <name evidence="1" type="ORF">SAMN05444921_12919</name>
</gene>
<evidence type="ECO:0008006" key="3">
    <source>
        <dbReference type="Google" id="ProtNLM"/>
    </source>
</evidence>
<dbReference type="PANTHER" id="PTHR39324">
    <property type="entry name" value="CALCIUM DODECIN"/>
    <property type="match status" value="1"/>
</dbReference>
<name>A0A1H0C4R8_9ACTN</name>
<dbReference type="EMBL" id="FNHI01000029">
    <property type="protein sequence ID" value="SDN52850.1"/>
    <property type="molecule type" value="Genomic_DNA"/>
</dbReference>
<evidence type="ECO:0000313" key="1">
    <source>
        <dbReference type="EMBL" id="SDN52850.1"/>
    </source>
</evidence>
<accession>A0A1H0C4R8</accession>
<dbReference type="InterPro" id="IPR009923">
    <property type="entry name" value="Dodecin"/>
</dbReference>
<dbReference type="NCBIfam" id="NF043052">
    <property type="entry name" value="DodecBact"/>
    <property type="match status" value="1"/>
</dbReference>
<proteinExistence type="predicted"/>
<dbReference type="InterPro" id="IPR025543">
    <property type="entry name" value="Dodecin-like"/>
</dbReference>
<reference evidence="2" key="1">
    <citation type="submission" date="2016-10" db="EMBL/GenBank/DDBJ databases">
        <authorList>
            <person name="Varghese N."/>
            <person name="Submissions S."/>
        </authorList>
    </citation>
    <scope>NUCLEOTIDE SEQUENCE [LARGE SCALE GENOMIC DNA]</scope>
    <source>
        <strain evidence="2">CGMCC 4.7042</strain>
    </source>
</reference>
<dbReference type="AlphaFoldDB" id="A0A1H0C4R8"/>
<dbReference type="Gene3D" id="3.30.1660.10">
    <property type="entry name" value="Flavin-binding protein dodecin"/>
    <property type="match status" value="1"/>
</dbReference>
<dbReference type="Proteomes" id="UP000199063">
    <property type="component" value="Unassembled WGS sequence"/>
</dbReference>
<organism evidence="1 2">
    <name type="scientific">Streptomyces wuyuanensis</name>
    <dbReference type="NCBI Taxonomy" id="1196353"/>
    <lineage>
        <taxon>Bacteria</taxon>
        <taxon>Bacillati</taxon>
        <taxon>Actinomycetota</taxon>
        <taxon>Actinomycetes</taxon>
        <taxon>Kitasatosporales</taxon>
        <taxon>Streptomycetaceae</taxon>
        <taxon>Streptomyces</taxon>
    </lineage>
</organism>
<dbReference type="RefSeq" id="WP_093661300.1">
    <property type="nucleotide sequence ID" value="NZ_CBDRGB010000052.1"/>
</dbReference>
<dbReference type="InterPro" id="IPR050049">
    <property type="entry name" value="Dodecin_bact"/>
</dbReference>
<dbReference type="Pfam" id="PF07311">
    <property type="entry name" value="Dodecin"/>
    <property type="match status" value="1"/>
</dbReference>
<dbReference type="OrthoDB" id="9805889at2"/>
<evidence type="ECO:0000313" key="2">
    <source>
        <dbReference type="Proteomes" id="UP000199063"/>
    </source>
</evidence>
<dbReference type="InterPro" id="IPR036694">
    <property type="entry name" value="Dodecin-like_sf"/>
</dbReference>
<keyword evidence="2" id="KW-1185">Reference proteome</keyword>
<dbReference type="GeneID" id="40833686"/>
<protein>
    <recommendedName>
        <fullName evidence="3">Dodecin family protein</fullName>
    </recommendedName>
</protein>